<feature type="domain" description="Transcription regulator PadR N-terminal" evidence="2">
    <location>
        <begin position="8"/>
        <end position="80"/>
    </location>
</feature>
<dbReference type="RefSeq" id="WP_009541555.1">
    <property type="nucleotide sequence ID" value="NZ_ANHY01000015.1"/>
</dbReference>
<dbReference type="PANTHER" id="PTHR43252:SF6">
    <property type="entry name" value="NEGATIVE TRANSCRIPTION REGULATOR PADR"/>
    <property type="match status" value="1"/>
</dbReference>
<dbReference type="Pfam" id="PF03551">
    <property type="entry name" value="PadR"/>
    <property type="match status" value="1"/>
</dbReference>
<dbReference type="InterPro" id="IPR005149">
    <property type="entry name" value="Tscrpt_reg_PadR_N"/>
</dbReference>
<name>K9GU62_9PROT</name>
<comment type="caution">
    <text evidence="3">The sequence shown here is derived from an EMBL/GenBank/DDBJ whole genome shotgun (WGS) entry which is preliminary data.</text>
</comment>
<dbReference type="Proteomes" id="UP000009881">
    <property type="component" value="Unassembled WGS sequence"/>
</dbReference>
<proteinExistence type="predicted"/>
<dbReference type="STRING" id="1238182.C882_0899"/>
<protein>
    <submittedName>
        <fullName evidence="3">Transcriptional regulator, PadR family</fullName>
    </submittedName>
</protein>
<accession>K9GU62</accession>
<evidence type="ECO:0000313" key="3">
    <source>
        <dbReference type="EMBL" id="EKV28687.1"/>
    </source>
</evidence>
<evidence type="ECO:0000313" key="4">
    <source>
        <dbReference type="Proteomes" id="UP000009881"/>
    </source>
</evidence>
<organism evidence="3 4">
    <name type="scientific">Caenispirillum salinarum AK4</name>
    <dbReference type="NCBI Taxonomy" id="1238182"/>
    <lineage>
        <taxon>Bacteria</taxon>
        <taxon>Pseudomonadati</taxon>
        <taxon>Pseudomonadota</taxon>
        <taxon>Alphaproteobacteria</taxon>
        <taxon>Rhodospirillales</taxon>
        <taxon>Novispirillaceae</taxon>
        <taxon>Caenispirillum</taxon>
    </lineage>
</organism>
<dbReference type="Gene3D" id="1.10.10.10">
    <property type="entry name" value="Winged helix-like DNA-binding domain superfamily/Winged helix DNA-binding domain"/>
    <property type="match status" value="1"/>
</dbReference>
<dbReference type="AlphaFoldDB" id="K9GU62"/>
<feature type="region of interest" description="Disordered" evidence="1">
    <location>
        <begin position="173"/>
        <end position="198"/>
    </location>
</feature>
<dbReference type="EMBL" id="ANHY01000015">
    <property type="protein sequence ID" value="EKV28687.1"/>
    <property type="molecule type" value="Genomic_DNA"/>
</dbReference>
<reference evidence="3 4" key="1">
    <citation type="journal article" date="2013" name="Genome Announc.">
        <title>Draft Genome Sequence of an Alphaproteobacterium, Caenispirillum salinarum AK4(T), Isolated from a Solar Saltern.</title>
        <authorList>
            <person name="Khatri I."/>
            <person name="Singh A."/>
            <person name="Korpole S."/>
            <person name="Pinnaka A.K."/>
            <person name="Subramanian S."/>
        </authorList>
    </citation>
    <scope>NUCLEOTIDE SEQUENCE [LARGE SCALE GENOMIC DNA]</scope>
    <source>
        <strain evidence="3 4">AK4</strain>
    </source>
</reference>
<evidence type="ECO:0000259" key="2">
    <source>
        <dbReference type="Pfam" id="PF03551"/>
    </source>
</evidence>
<dbReference type="OrthoDB" id="3186544at2"/>
<sequence length="198" mass="21324">MDAKTLCLGALARGPASGYEIRKMFEEGAYAAFHPIGFGSIYPALTALLAEGLVACQEEPQAGRPDKKVYTLTPEGHAALVRSFASNRPAVDKYKSDTLFMLSLAEVMEPDRVRRLVADYKDLNASELEKMAECDPADMTAGQRFVFGLGKAVYSAIATYIDNNAGALVDSLERGDHEPLPGRSAGETAPHRARKAGE</sequence>
<gene>
    <name evidence="3" type="ORF">C882_0899</name>
</gene>
<evidence type="ECO:0000256" key="1">
    <source>
        <dbReference type="SAM" id="MobiDB-lite"/>
    </source>
</evidence>
<dbReference type="PANTHER" id="PTHR43252">
    <property type="entry name" value="TRANSCRIPTIONAL REGULATOR YQJI"/>
    <property type="match status" value="1"/>
</dbReference>
<dbReference type="SUPFAM" id="SSF46785">
    <property type="entry name" value="Winged helix' DNA-binding domain"/>
    <property type="match status" value="1"/>
</dbReference>
<dbReference type="InterPro" id="IPR036388">
    <property type="entry name" value="WH-like_DNA-bd_sf"/>
</dbReference>
<dbReference type="eggNOG" id="COG1695">
    <property type="taxonomic scope" value="Bacteria"/>
</dbReference>
<keyword evidence="4" id="KW-1185">Reference proteome</keyword>
<dbReference type="InterPro" id="IPR036390">
    <property type="entry name" value="WH_DNA-bd_sf"/>
</dbReference>